<keyword evidence="3" id="KW-0653">Protein transport</keyword>
<dbReference type="GO" id="GO:0031965">
    <property type="term" value="C:nuclear membrane"/>
    <property type="evidence" value="ECO:0007669"/>
    <property type="project" value="UniProtKB-SubCell"/>
</dbReference>
<evidence type="ECO:0000256" key="7">
    <source>
        <dbReference type="RuleBase" id="RU365072"/>
    </source>
</evidence>
<organism evidence="9 10">
    <name type="scientific">Fibroporia radiculosa</name>
    <dbReference type="NCBI Taxonomy" id="599839"/>
    <lineage>
        <taxon>Eukaryota</taxon>
        <taxon>Fungi</taxon>
        <taxon>Dikarya</taxon>
        <taxon>Basidiomycota</taxon>
        <taxon>Agaricomycotina</taxon>
        <taxon>Agaricomycetes</taxon>
        <taxon>Polyporales</taxon>
        <taxon>Fibroporiaceae</taxon>
        <taxon>Fibroporia</taxon>
    </lineage>
</organism>
<keyword evidence="6 7" id="KW-0539">Nucleus</keyword>
<proteinExistence type="inferred from homology"/>
<dbReference type="PANTHER" id="PTHR13003:SF2">
    <property type="entry name" value="NUCLEAR PORE COMPLEX PROTEIN NUP107"/>
    <property type="match status" value="1"/>
</dbReference>
<keyword evidence="10" id="KW-1185">Reference proteome</keyword>
<dbReference type="OrthoDB" id="3098at2759"/>
<evidence type="ECO:0000313" key="10">
    <source>
        <dbReference type="Proteomes" id="UP000006352"/>
    </source>
</evidence>
<dbReference type="Pfam" id="PF04121">
    <property type="entry name" value="Nup84_Nup100"/>
    <property type="match status" value="1"/>
</dbReference>
<sequence>MTWPRSLTLNQVSLLVYENSAANSTYLLEKDLTGLRRLHELEENSPGDVSLLEIEALRMESDTWALLQAIMPLRKTAPPEYPSPRSLLASNPYTPPASLAQSILKSSPFFSSLVVVREWLHETAPAPVALDPGATTGYWRFTKHVVMQGLRMGRHTGGIVSELDPDAVNRESGEGQSLAIDDASYDKALVQTLFALVRSGRLDEAVDLCRRAHQPWRAASINGALLFRWPSGPREEDEGEEEMEVDEGWRGNLRRKLWKTTCTRAALNQSLPPAERALYAALAPSPQTAGPLRAACHTWADQLWALVSVAYEERLSSGLAKVSEESFWESGLAPVDGDTDESSVRRSISMENDDEMEEDNWERDVSAALESLSSVGVEDGPPADNPYHITQLNIILDRTDALLDAFAEGLRNSTYLTTSPEYPTMTRFFAHLCLYLKMIDVPVPPLATQVILEAYLQVLEAAGQRELIAMYAGALGDNAVERYAMFLTSLELSTDASERRLALTRAREHGLDMHRVAIATAERTIEKAFSVLPLARGLLPSIIGMQPEPSDAELLLLRSIEWTTFLESTYPTALEQADVIVRYFLGCGRVQLAKALLDMLPPALSTMHEPEDLAMELLHYRQFFVVWESLARVVECQAVEAPQMTKDTRTAWLEDYKLLLQQAREQVVKLLTTEWLVSDVERKEDRRRRELVRIRQVFVPELIIRLHALLVASRGKIPENLKHALLLANVVADSRYNLTEDFVNQDGRRLGDYLNAVRQAVLSGLEGGGSDPFRIVSM</sequence>
<dbReference type="InParanoid" id="J4HW30"/>
<keyword evidence="2" id="KW-0509">mRNA transport</keyword>
<keyword evidence="7" id="KW-0472">Membrane</keyword>
<evidence type="ECO:0000256" key="3">
    <source>
        <dbReference type="ARBA" id="ARBA00022927"/>
    </source>
</evidence>
<evidence type="ECO:0000256" key="6">
    <source>
        <dbReference type="ARBA" id="ARBA00023242"/>
    </source>
</evidence>
<accession>J4HW30</accession>
<dbReference type="HOGENOM" id="CLU_012944_0_0_1"/>
<gene>
    <name evidence="9" type="ORF">FIBRA_03605</name>
</gene>
<dbReference type="RefSeq" id="XP_012180830.1">
    <property type="nucleotide sequence ID" value="XM_012325440.1"/>
</dbReference>
<evidence type="ECO:0000313" key="9">
    <source>
        <dbReference type="EMBL" id="CCM01547.1"/>
    </source>
</evidence>
<dbReference type="InterPro" id="IPR007252">
    <property type="entry name" value="Nup84/Nup107"/>
</dbReference>
<dbReference type="PANTHER" id="PTHR13003">
    <property type="entry name" value="NUP107-RELATED"/>
    <property type="match status" value="1"/>
</dbReference>
<keyword evidence="5 7" id="KW-0906">Nuclear pore complex</keyword>
<dbReference type="FunCoup" id="J4HW30">
    <property type="interactions" value="542"/>
</dbReference>
<comment type="similarity">
    <text evidence="7">Belongs to the nucleoporin Nup84/Nup107 family.</text>
</comment>
<dbReference type="GO" id="GO:0031080">
    <property type="term" value="C:nuclear pore outer ring"/>
    <property type="evidence" value="ECO:0007669"/>
    <property type="project" value="TreeGrafter"/>
</dbReference>
<reference evidence="9 10" key="1">
    <citation type="journal article" date="2012" name="Appl. Environ. Microbiol.">
        <title>Short-read sequencing for genomic analysis of the brown rot fungus Fibroporia radiculosa.</title>
        <authorList>
            <person name="Tang J.D."/>
            <person name="Perkins A.D."/>
            <person name="Sonstegard T.S."/>
            <person name="Schroeder S.G."/>
            <person name="Burgess S.C."/>
            <person name="Diehl S.V."/>
        </authorList>
    </citation>
    <scope>NUCLEOTIDE SEQUENCE [LARGE SCALE GENOMIC DNA]</scope>
    <source>
        <strain evidence="9 10">TFFH 294</strain>
    </source>
</reference>
<dbReference type="GO" id="GO:0000973">
    <property type="term" value="P:post-transcriptional tethering of RNA polymerase II gene DNA at nuclear periphery"/>
    <property type="evidence" value="ECO:0007669"/>
    <property type="project" value="TreeGrafter"/>
</dbReference>
<dbReference type="GO" id="GO:0017056">
    <property type="term" value="F:structural constituent of nuclear pore"/>
    <property type="evidence" value="ECO:0007669"/>
    <property type="project" value="UniProtKB-UniRule"/>
</dbReference>
<comment type="subunit">
    <text evidence="7">Part of the nuclear pore complex (NPC).</text>
</comment>
<evidence type="ECO:0000256" key="2">
    <source>
        <dbReference type="ARBA" id="ARBA00022816"/>
    </source>
</evidence>
<comment type="function">
    <text evidence="7">Functions as a component of the nuclear pore complex (NPC).</text>
</comment>
<evidence type="ECO:0000256" key="1">
    <source>
        <dbReference type="ARBA" id="ARBA00022448"/>
    </source>
</evidence>
<dbReference type="Gene3D" id="1.10.3450.20">
    <property type="match status" value="1"/>
</dbReference>
<dbReference type="STRING" id="599839.J4HW30"/>
<comment type="subcellular location">
    <subcellularLocation>
        <location evidence="7">Nucleus</location>
        <location evidence="7">Nuclear pore complex</location>
    </subcellularLocation>
    <subcellularLocation>
        <location evidence="7">Nucleus membrane</location>
    </subcellularLocation>
</comment>
<dbReference type="GO" id="GO:0006606">
    <property type="term" value="P:protein import into nucleus"/>
    <property type="evidence" value="ECO:0007669"/>
    <property type="project" value="TreeGrafter"/>
</dbReference>
<dbReference type="Gene3D" id="1.20.190.50">
    <property type="match status" value="1"/>
</dbReference>
<feature type="region of interest" description="Disordered" evidence="8">
    <location>
        <begin position="332"/>
        <end position="357"/>
    </location>
</feature>
<dbReference type="Proteomes" id="UP000006352">
    <property type="component" value="Unassembled WGS sequence"/>
</dbReference>
<keyword evidence="1 7" id="KW-0813">Transport</keyword>
<dbReference type="GO" id="GO:0006406">
    <property type="term" value="P:mRNA export from nucleus"/>
    <property type="evidence" value="ECO:0007669"/>
    <property type="project" value="TreeGrafter"/>
</dbReference>
<dbReference type="AlphaFoldDB" id="J4HW30"/>
<evidence type="ECO:0000256" key="8">
    <source>
        <dbReference type="SAM" id="MobiDB-lite"/>
    </source>
</evidence>
<evidence type="ECO:0000256" key="4">
    <source>
        <dbReference type="ARBA" id="ARBA00023010"/>
    </source>
</evidence>
<protein>
    <recommendedName>
        <fullName evidence="7">Nuclear pore complex protein</fullName>
    </recommendedName>
</protein>
<keyword evidence="4 7" id="KW-0811">Translocation</keyword>
<evidence type="ECO:0000256" key="5">
    <source>
        <dbReference type="ARBA" id="ARBA00023132"/>
    </source>
</evidence>
<dbReference type="EMBL" id="HE797039">
    <property type="protein sequence ID" value="CCM01547.1"/>
    <property type="molecule type" value="Genomic_DNA"/>
</dbReference>
<name>J4HW30_9APHY</name>
<dbReference type="GeneID" id="24096458"/>